<dbReference type="OrthoDB" id="7061637at2"/>
<dbReference type="InterPro" id="IPR029000">
    <property type="entry name" value="Cyclophilin-like_dom_sf"/>
</dbReference>
<evidence type="ECO:0000313" key="3">
    <source>
        <dbReference type="Proteomes" id="UP000182983"/>
    </source>
</evidence>
<reference evidence="3" key="1">
    <citation type="submission" date="2016-10" db="EMBL/GenBank/DDBJ databases">
        <authorList>
            <person name="Varghese N."/>
            <person name="Submissions S."/>
        </authorList>
    </citation>
    <scope>NUCLEOTIDE SEQUENCE [LARGE SCALE GENOMIC DNA]</scope>
    <source>
        <strain evidence="3">DSM 13234</strain>
    </source>
</reference>
<evidence type="ECO:0000259" key="1">
    <source>
        <dbReference type="Pfam" id="PF04126"/>
    </source>
</evidence>
<dbReference type="Pfam" id="PF04126">
    <property type="entry name" value="Cyclophil_like"/>
    <property type="match status" value="1"/>
</dbReference>
<keyword evidence="3" id="KW-1185">Reference proteome</keyword>
<dbReference type="AlphaFoldDB" id="A0A1H6HUG6"/>
<feature type="domain" description="Cyclophilin TM1367-like" evidence="1">
    <location>
        <begin position="3"/>
        <end position="121"/>
    </location>
</feature>
<sequence>MPKVKISVGRVALQVDLLDTPTAKAILAAVPFESRAATWPGEVYFQAPVRTPLESDALEVVQSGEIVFRSEGESIIIGYGPTPCSDGDEIRLAARANLWGRTNDALAGLAEVEAGDLVRVEAVDPA</sequence>
<dbReference type="InterPro" id="IPR025658">
    <property type="entry name" value="Cyclophilin_TM1367"/>
</dbReference>
<accession>A0A1H6HUG6</accession>
<dbReference type="EMBL" id="FNWO01000007">
    <property type="protein sequence ID" value="SEH37768.1"/>
    <property type="molecule type" value="Genomic_DNA"/>
</dbReference>
<dbReference type="Proteomes" id="UP000182983">
    <property type="component" value="Unassembled WGS sequence"/>
</dbReference>
<name>A0A1H6HUG6_MAGFU</name>
<proteinExistence type="predicted"/>
<organism evidence="2 3">
    <name type="scientific">Magnetospirillum fulvum</name>
    <name type="common">Rhodospirillum fulvum</name>
    <dbReference type="NCBI Taxonomy" id="1082"/>
    <lineage>
        <taxon>Bacteria</taxon>
        <taxon>Pseudomonadati</taxon>
        <taxon>Pseudomonadota</taxon>
        <taxon>Alphaproteobacteria</taxon>
        <taxon>Rhodospirillales</taxon>
        <taxon>Rhodospirillaceae</taxon>
        <taxon>Magnetospirillum</taxon>
    </lineage>
</organism>
<dbReference type="RefSeq" id="WP_074768123.1">
    <property type="nucleotide sequence ID" value="NZ_FNWO01000007.1"/>
</dbReference>
<dbReference type="Gene3D" id="2.40.100.20">
    <property type="match status" value="1"/>
</dbReference>
<protein>
    <recommendedName>
        <fullName evidence="1">Cyclophilin TM1367-like domain-containing protein</fullName>
    </recommendedName>
</protein>
<dbReference type="SUPFAM" id="SSF50891">
    <property type="entry name" value="Cyclophilin-like"/>
    <property type="match status" value="1"/>
</dbReference>
<gene>
    <name evidence="2" type="ORF">SAMN04244559_02006</name>
</gene>
<evidence type="ECO:0000313" key="2">
    <source>
        <dbReference type="EMBL" id="SEH37768.1"/>
    </source>
</evidence>